<gene>
    <name evidence="1" type="ORF">AKJ09_08959</name>
</gene>
<evidence type="ECO:0000313" key="1">
    <source>
        <dbReference type="EMBL" id="AKV02296.1"/>
    </source>
</evidence>
<organism evidence="1 2">
    <name type="scientific">Labilithrix luteola</name>
    <dbReference type="NCBI Taxonomy" id="1391654"/>
    <lineage>
        <taxon>Bacteria</taxon>
        <taxon>Pseudomonadati</taxon>
        <taxon>Myxococcota</taxon>
        <taxon>Polyangia</taxon>
        <taxon>Polyangiales</taxon>
        <taxon>Labilitrichaceae</taxon>
        <taxon>Labilithrix</taxon>
    </lineage>
</organism>
<protein>
    <submittedName>
        <fullName evidence="1">Uncharacterized protein</fullName>
    </submittedName>
</protein>
<dbReference type="EMBL" id="CP012333">
    <property type="protein sequence ID" value="AKV02296.1"/>
    <property type="molecule type" value="Genomic_DNA"/>
</dbReference>
<evidence type="ECO:0000313" key="2">
    <source>
        <dbReference type="Proteomes" id="UP000064967"/>
    </source>
</evidence>
<keyword evidence="2" id="KW-1185">Reference proteome</keyword>
<dbReference type="Proteomes" id="UP000064967">
    <property type="component" value="Chromosome"/>
</dbReference>
<dbReference type="AlphaFoldDB" id="A0A0K1Q932"/>
<reference evidence="1 2" key="1">
    <citation type="submission" date="2015-08" db="EMBL/GenBank/DDBJ databases">
        <authorList>
            <person name="Babu N.S."/>
            <person name="Beckwith C.J."/>
            <person name="Beseler K.G."/>
            <person name="Brison A."/>
            <person name="Carone J.V."/>
            <person name="Caskin T.P."/>
            <person name="Diamond M."/>
            <person name="Durham M.E."/>
            <person name="Foxe J.M."/>
            <person name="Go M."/>
            <person name="Henderson B.A."/>
            <person name="Jones I.B."/>
            <person name="McGettigan J.A."/>
            <person name="Micheletti S.J."/>
            <person name="Nasrallah M.E."/>
            <person name="Ortiz D."/>
            <person name="Piller C.R."/>
            <person name="Privatt S.R."/>
            <person name="Schneider S.L."/>
            <person name="Sharp S."/>
            <person name="Smith T.C."/>
            <person name="Stanton J.D."/>
            <person name="Ullery H.E."/>
            <person name="Wilson R.J."/>
            <person name="Serrano M.G."/>
            <person name="Buck G."/>
            <person name="Lee V."/>
            <person name="Wang Y."/>
            <person name="Carvalho R."/>
            <person name="Voegtly L."/>
            <person name="Shi R."/>
            <person name="Duckworth R."/>
            <person name="Johnson A."/>
            <person name="Loviza R."/>
            <person name="Walstead R."/>
            <person name="Shah Z."/>
            <person name="Kiflezghi M."/>
            <person name="Wade K."/>
            <person name="Ball S.L."/>
            <person name="Bradley K.W."/>
            <person name="Asai D.J."/>
            <person name="Bowman C.A."/>
            <person name="Russell D.A."/>
            <person name="Pope W.H."/>
            <person name="Jacobs-Sera D."/>
            <person name="Hendrix R.W."/>
            <person name="Hatfull G.F."/>
        </authorList>
    </citation>
    <scope>NUCLEOTIDE SEQUENCE [LARGE SCALE GENOMIC DNA]</scope>
    <source>
        <strain evidence="1 2">DSM 27648</strain>
    </source>
</reference>
<sequence>MHDSQPRSSHKKTTIHLESCPTNAIPEKFDFASHNVRR</sequence>
<dbReference type="KEGG" id="llu:AKJ09_08959"/>
<proteinExistence type="predicted"/>
<dbReference type="STRING" id="1391654.AKJ09_08959"/>
<accession>A0A0K1Q932</accession>
<name>A0A0K1Q932_9BACT</name>